<protein>
    <submittedName>
        <fullName evidence="3">2,5-dioxovalerate dehydrogenase</fullName>
    </submittedName>
</protein>
<dbReference type="InterPro" id="IPR016163">
    <property type="entry name" value="Ald_DH_C"/>
</dbReference>
<comment type="caution">
    <text evidence="3">The sequence shown here is derived from an EMBL/GenBank/DDBJ whole genome shotgun (WGS) entry which is preliminary data.</text>
</comment>
<gene>
    <name evidence="3" type="ORF">GCM10008119_17910</name>
</gene>
<name>A0ABQ2BG82_9SPHI</name>
<dbReference type="Pfam" id="PF00171">
    <property type="entry name" value="Aldedh"/>
    <property type="match status" value="1"/>
</dbReference>
<evidence type="ECO:0000313" key="4">
    <source>
        <dbReference type="Proteomes" id="UP000645390"/>
    </source>
</evidence>
<keyword evidence="1" id="KW-0560">Oxidoreductase</keyword>
<keyword evidence="4" id="KW-1185">Reference proteome</keyword>
<dbReference type="PANTHER" id="PTHR43353">
    <property type="entry name" value="SUCCINATE-SEMIALDEHYDE DEHYDROGENASE, MITOCHONDRIAL"/>
    <property type="match status" value="1"/>
</dbReference>
<evidence type="ECO:0000313" key="3">
    <source>
        <dbReference type="EMBL" id="GGI25488.1"/>
    </source>
</evidence>
<dbReference type="RefSeq" id="WP_188413285.1">
    <property type="nucleotide sequence ID" value="NZ_BMDJ01000004.1"/>
</dbReference>
<dbReference type="InterPro" id="IPR015590">
    <property type="entry name" value="Aldehyde_DH_dom"/>
</dbReference>
<dbReference type="SUPFAM" id="SSF53720">
    <property type="entry name" value="ALDH-like"/>
    <property type="match status" value="1"/>
</dbReference>
<organism evidence="3 4">
    <name type="scientific">Pedobacter mendelii</name>
    <dbReference type="NCBI Taxonomy" id="1908240"/>
    <lineage>
        <taxon>Bacteria</taxon>
        <taxon>Pseudomonadati</taxon>
        <taxon>Bacteroidota</taxon>
        <taxon>Sphingobacteriia</taxon>
        <taxon>Sphingobacteriales</taxon>
        <taxon>Sphingobacteriaceae</taxon>
        <taxon>Pedobacter</taxon>
    </lineage>
</organism>
<dbReference type="Gene3D" id="3.40.605.10">
    <property type="entry name" value="Aldehyde Dehydrogenase, Chain A, domain 1"/>
    <property type="match status" value="1"/>
</dbReference>
<dbReference type="InterPro" id="IPR044151">
    <property type="entry name" value="ALDH_KGSADH"/>
</dbReference>
<evidence type="ECO:0000256" key="1">
    <source>
        <dbReference type="ARBA" id="ARBA00023002"/>
    </source>
</evidence>
<dbReference type="CDD" id="cd07129">
    <property type="entry name" value="ALDH_KGSADH"/>
    <property type="match status" value="1"/>
</dbReference>
<dbReference type="Gene3D" id="3.40.309.10">
    <property type="entry name" value="Aldehyde Dehydrogenase, Chain A, domain 2"/>
    <property type="match status" value="1"/>
</dbReference>
<feature type="domain" description="Aldehyde dehydrogenase" evidence="2">
    <location>
        <begin position="11"/>
        <end position="468"/>
    </location>
</feature>
<dbReference type="InterPro" id="IPR050740">
    <property type="entry name" value="Aldehyde_DH_Superfamily"/>
</dbReference>
<reference evidence="4" key="1">
    <citation type="journal article" date="2019" name="Int. J. Syst. Evol. Microbiol.">
        <title>The Global Catalogue of Microorganisms (GCM) 10K type strain sequencing project: providing services to taxonomists for standard genome sequencing and annotation.</title>
        <authorList>
            <consortium name="The Broad Institute Genomics Platform"/>
            <consortium name="The Broad Institute Genome Sequencing Center for Infectious Disease"/>
            <person name="Wu L."/>
            <person name="Ma J."/>
        </authorList>
    </citation>
    <scope>NUCLEOTIDE SEQUENCE [LARGE SCALE GENOMIC DNA]</scope>
    <source>
        <strain evidence="4">CCM 8939</strain>
    </source>
</reference>
<proteinExistence type="predicted"/>
<dbReference type="PANTHER" id="PTHR43353:SF3">
    <property type="entry name" value="ALDEHYDE DEHYDROGENASE-RELATED"/>
    <property type="match status" value="1"/>
</dbReference>
<dbReference type="EMBL" id="BMDJ01000004">
    <property type="protein sequence ID" value="GGI25488.1"/>
    <property type="molecule type" value="Genomic_DNA"/>
</dbReference>
<accession>A0ABQ2BG82</accession>
<evidence type="ECO:0000259" key="2">
    <source>
        <dbReference type="Pfam" id="PF00171"/>
    </source>
</evidence>
<dbReference type="InterPro" id="IPR016162">
    <property type="entry name" value="Ald_DH_N"/>
</dbReference>
<sequence>MNGKNIVAATFVTANEKSFNAINPSTGLTIEGEFFKANESLINEALISATEAFQLYRSINKELKAFFLNTIADEITAITDNLVKRASLESGLPLPRLQGEVGRTTGQLRLFANLIAEGSWVNAIIETAQPERQPLPKSDIRRMMIPIGPVVVFGASNFPLAFSVGGGDTASALASGCPVIVKAHPAHYGTSALVGAAIIKAVEKTGMPKGVFSMLYDDGYEIGSSLVKHPLTKAVTFTGSFKGGMALIKLAEQRENPIPVFAEMGSINPIIFLPQALENQAEELAKKYAASITLGAGQFCTNPGLMLAIESPALVTFKQTLSEAITSIPSATMLTAGIAVNYHKQAAEIINEEEISVIGISNLRNKELENQSQALVAEISASDFIRNPKFSEEVFGPYSLLVIAKDLAELEAVISVLDGQLTATLMAEKEELKDYKSLINKLTDKTGRIILNGVPTGVEVCTAMQHGGPFPATNDSRFTSVGSTAVYRFVRPLAYQDWQQDLLPDELKDGNPLNIFRTVNQKLTKADE</sequence>
<dbReference type="InterPro" id="IPR016161">
    <property type="entry name" value="Ald_DH/histidinol_DH"/>
</dbReference>
<dbReference type="Proteomes" id="UP000645390">
    <property type="component" value="Unassembled WGS sequence"/>
</dbReference>